<evidence type="ECO:0000256" key="8">
    <source>
        <dbReference type="ARBA" id="ARBA00048968"/>
    </source>
</evidence>
<evidence type="ECO:0000256" key="4">
    <source>
        <dbReference type="ARBA" id="ARBA00022723"/>
    </source>
</evidence>
<dbReference type="STRING" id="717774.Marme_2975"/>
<evidence type="ECO:0000256" key="9">
    <source>
        <dbReference type="ARBA" id="ARBA00049893"/>
    </source>
</evidence>
<keyword evidence="3" id="KW-0808">Transferase</keyword>
<keyword evidence="5" id="KW-0378">Hydrolase</keyword>
<dbReference type="KEGG" id="mme:Marme_2975"/>
<dbReference type="Gene3D" id="3.60.140.10">
    <property type="entry name" value="CNF1/YfiH-like putative cysteine hydrolases"/>
    <property type="match status" value="1"/>
</dbReference>
<dbReference type="Proteomes" id="UP000001062">
    <property type="component" value="Chromosome"/>
</dbReference>
<comment type="catalytic activity">
    <reaction evidence="1">
        <text>inosine + phosphate = alpha-D-ribose 1-phosphate + hypoxanthine</text>
        <dbReference type="Rhea" id="RHEA:27646"/>
        <dbReference type="ChEBI" id="CHEBI:17368"/>
        <dbReference type="ChEBI" id="CHEBI:17596"/>
        <dbReference type="ChEBI" id="CHEBI:43474"/>
        <dbReference type="ChEBI" id="CHEBI:57720"/>
        <dbReference type="EC" id="2.4.2.1"/>
    </reaction>
    <physiologicalReaction direction="left-to-right" evidence="1">
        <dbReference type="Rhea" id="RHEA:27647"/>
    </physiologicalReaction>
</comment>
<evidence type="ECO:0000313" key="11">
    <source>
        <dbReference type="EMBL" id="ADZ92196.1"/>
    </source>
</evidence>
<accession>F2K1G6</accession>
<dbReference type="GO" id="GO:0016787">
    <property type="term" value="F:hydrolase activity"/>
    <property type="evidence" value="ECO:0007669"/>
    <property type="project" value="UniProtKB-KW"/>
</dbReference>
<keyword evidence="4" id="KW-0479">Metal-binding</keyword>
<evidence type="ECO:0000256" key="7">
    <source>
        <dbReference type="ARBA" id="ARBA00047989"/>
    </source>
</evidence>
<dbReference type="InterPro" id="IPR038371">
    <property type="entry name" value="Cu_polyphenol_OxRdtase_sf"/>
</dbReference>
<keyword evidence="12" id="KW-1185">Reference proteome</keyword>
<dbReference type="Pfam" id="PF02578">
    <property type="entry name" value="Cu-oxidase_4"/>
    <property type="match status" value="1"/>
</dbReference>
<keyword evidence="6" id="KW-0862">Zinc</keyword>
<dbReference type="EMBL" id="CP002583">
    <property type="protein sequence ID" value="ADZ92196.1"/>
    <property type="molecule type" value="Genomic_DNA"/>
</dbReference>
<dbReference type="PANTHER" id="PTHR30616">
    <property type="entry name" value="UNCHARACTERIZED PROTEIN YFIH"/>
    <property type="match status" value="1"/>
</dbReference>
<dbReference type="PANTHER" id="PTHR30616:SF2">
    <property type="entry name" value="PURINE NUCLEOSIDE PHOSPHORYLASE LACC1"/>
    <property type="match status" value="1"/>
</dbReference>
<comment type="catalytic activity">
    <reaction evidence="8">
        <text>adenosine + phosphate = alpha-D-ribose 1-phosphate + adenine</text>
        <dbReference type="Rhea" id="RHEA:27642"/>
        <dbReference type="ChEBI" id="CHEBI:16335"/>
        <dbReference type="ChEBI" id="CHEBI:16708"/>
        <dbReference type="ChEBI" id="CHEBI:43474"/>
        <dbReference type="ChEBI" id="CHEBI:57720"/>
        <dbReference type="EC" id="2.4.2.1"/>
    </reaction>
    <physiologicalReaction direction="left-to-right" evidence="8">
        <dbReference type="Rhea" id="RHEA:27643"/>
    </physiologicalReaction>
</comment>
<reference evidence="11 12" key="1">
    <citation type="journal article" date="2012" name="Stand. Genomic Sci.">
        <title>Complete genome sequence of the melanogenic marine bacterium Marinomonas mediterranea type strain (MMB-1(T)).</title>
        <authorList>
            <person name="Lucas-Elio P."/>
            <person name="Goodwin L."/>
            <person name="Woyke T."/>
            <person name="Pitluck S."/>
            <person name="Nolan M."/>
            <person name="Kyrpides N.C."/>
            <person name="Detter J.C."/>
            <person name="Copeland A."/>
            <person name="Teshima H."/>
            <person name="Bruce D."/>
            <person name="Detter C."/>
            <person name="Tapia R."/>
            <person name="Han S."/>
            <person name="Land M.L."/>
            <person name="Ivanova N."/>
            <person name="Mikhailova N."/>
            <person name="Johnston A.W."/>
            <person name="Sanchez-Amat A."/>
        </authorList>
    </citation>
    <scope>NUCLEOTIDE SEQUENCE [LARGE SCALE GENOMIC DNA]</scope>
    <source>
        <strain evidence="12">ATCC 700492 / JCM 21426 / NBRC 103028 / MMB-1</strain>
    </source>
</reference>
<dbReference type="NCBIfam" id="TIGR00726">
    <property type="entry name" value="peptidoglycan editing factor PgeF"/>
    <property type="match status" value="1"/>
</dbReference>
<dbReference type="GO" id="GO:0005507">
    <property type="term" value="F:copper ion binding"/>
    <property type="evidence" value="ECO:0007669"/>
    <property type="project" value="TreeGrafter"/>
</dbReference>
<organism evidence="11 12">
    <name type="scientific">Marinomonas mediterranea (strain ATCC 700492 / JCM 21426 / NBRC 103028 / MMB-1)</name>
    <dbReference type="NCBI Taxonomy" id="717774"/>
    <lineage>
        <taxon>Bacteria</taxon>
        <taxon>Pseudomonadati</taxon>
        <taxon>Pseudomonadota</taxon>
        <taxon>Gammaproteobacteria</taxon>
        <taxon>Oceanospirillales</taxon>
        <taxon>Oceanospirillaceae</taxon>
        <taxon>Marinomonas</taxon>
    </lineage>
</organism>
<name>F2K1G6_MARM1</name>
<dbReference type="GO" id="GO:0017061">
    <property type="term" value="F:S-methyl-5-thioadenosine phosphorylase activity"/>
    <property type="evidence" value="ECO:0007669"/>
    <property type="project" value="UniProtKB-EC"/>
</dbReference>
<evidence type="ECO:0000256" key="3">
    <source>
        <dbReference type="ARBA" id="ARBA00022679"/>
    </source>
</evidence>
<dbReference type="OrthoDB" id="4279at2"/>
<comment type="catalytic activity">
    <reaction evidence="7">
        <text>adenosine + H2O + H(+) = inosine + NH4(+)</text>
        <dbReference type="Rhea" id="RHEA:24408"/>
        <dbReference type="ChEBI" id="CHEBI:15377"/>
        <dbReference type="ChEBI" id="CHEBI:15378"/>
        <dbReference type="ChEBI" id="CHEBI:16335"/>
        <dbReference type="ChEBI" id="CHEBI:17596"/>
        <dbReference type="ChEBI" id="CHEBI:28938"/>
        <dbReference type="EC" id="3.5.4.4"/>
    </reaction>
    <physiologicalReaction direction="left-to-right" evidence="7">
        <dbReference type="Rhea" id="RHEA:24409"/>
    </physiologicalReaction>
</comment>
<dbReference type="eggNOG" id="COG1496">
    <property type="taxonomic scope" value="Bacteria"/>
</dbReference>
<gene>
    <name evidence="11" type="ordered locus">Marme_2975</name>
</gene>
<evidence type="ECO:0000256" key="1">
    <source>
        <dbReference type="ARBA" id="ARBA00000553"/>
    </source>
</evidence>
<dbReference type="InterPro" id="IPR011324">
    <property type="entry name" value="Cytotoxic_necrot_fac-like_cat"/>
</dbReference>
<comment type="catalytic activity">
    <reaction evidence="9">
        <text>S-methyl-5'-thioadenosine + phosphate = 5-(methylsulfanyl)-alpha-D-ribose 1-phosphate + adenine</text>
        <dbReference type="Rhea" id="RHEA:11852"/>
        <dbReference type="ChEBI" id="CHEBI:16708"/>
        <dbReference type="ChEBI" id="CHEBI:17509"/>
        <dbReference type="ChEBI" id="CHEBI:43474"/>
        <dbReference type="ChEBI" id="CHEBI:58533"/>
        <dbReference type="EC" id="2.4.2.28"/>
    </reaction>
    <physiologicalReaction direction="left-to-right" evidence="9">
        <dbReference type="Rhea" id="RHEA:11853"/>
    </physiologicalReaction>
</comment>
<evidence type="ECO:0000313" key="12">
    <source>
        <dbReference type="Proteomes" id="UP000001062"/>
    </source>
</evidence>
<evidence type="ECO:0000256" key="5">
    <source>
        <dbReference type="ARBA" id="ARBA00022801"/>
    </source>
</evidence>
<dbReference type="AlphaFoldDB" id="F2K1G6"/>
<dbReference type="HOGENOM" id="CLU_065784_1_1_6"/>
<dbReference type="RefSeq" id="WP_013662099.1">
    <property type="nucleotide sequence ID" value="NC_015276.1"/>
</dbReference>
<sequence>MTAKAKVIEASWPVPKHVRAFTTTRQGGVSEQPYSGFNLGAHVGDSADFVAKNRAKLVEQFSIPNPIVWLNQTHSTSVAVLPNDIPHEADASVASSPVQVCAVLTADCLPVVLTNVSGTRVAVVHAGWRGLCQGVIEETLSQFSQEEQVIAWLGPAIGPNAFEVGEEVRVAFIQKMQSAERAFKPSINAGKWFGNLYELAKQRLNTCGVFDVYGGDHCTFSEEDLFYSYRRDGVTGRMATLVWMER</sequence>
<evidence type="ECO:0000256" key="6">
    <source>
        <dbReference type="ARBA" id="ARBA00022833"/>
    </source>
</evidence>
<dbReference type="InterPro" id="IPR003730">
    <property type="entry name" value="Cu_polyphenol_OxRdtase"/>
</dbReference>
<evidence type="ECO:0000256" key="2">
    <source>
        <dbReference type="ARBA" id="ARBA00007353"/>
    </source>
</evidence>
<evidence type="ECO:0000256" key="10">
    <source>
        <dbReference type="RuleBase" id="RU361274"/>
    </source>
</evidence>
<proteinExistence type="inferred from homology"/>
<comment type="similarity">
    <text evidence="2 10">Belongs to the purine nucleoside phosphorylase YfiH/LACC1 family.</text>
</comment>
<dbReference type="SUPFAM" id="SSF64438">
    <property type="entry name" value="CNF1/YfiH-like putative cysteine hydrolases"/>
    <property type="match status" value="1"/>
</dbReference>
<dbReference type="PATRIC" id="fig|717774.3.peg.3064"/>
<protein>
    <recommendedName>
        <fullName evidence="10">Purine nucleoside phosphorylase</fullName>
    </recommendedName>
</protein>
<dbReference type="CDD" id="cd16833">
    <property type="entry name" value="YfiH"/>
    <property type="match status" value="1"/>
</dbReference>